<protein>
    <submittedName>
        <fullName evidence="1">DUF1800 domain-containing protein</fullName>
    </submittedName>
</protein>
<dbReference type="Proteomes" id="UP000244441">
    <property type="component" value="Chromosome"/>
</dbReference>
<reference evidence="1 2" key="1">
    <citation type="submission" date="2018-01" db="EMBL/GenBank/DDBJ databases">
        <title>Genome sequence of a Cantenovulum-like bacteria.</title>
        <authorList>
            <person name="Tan W.R."/>
            <person name="Lau N.-S."/>
            <person name="Go F."/>
            <person name="Amirul A.-A.A."/>
        </authorList>
    </citation>
    <scope>NUCLEOTIDE SEQUENCE [LARGE SCALE GENOMIC DNA]</scope>
    <source>
        <strain evidence="1 2">CCB-QB4</strain>
    </source>
</reference>
<organism evidence="1 2">
    <name type="scientific">Saccharobesus litoralis</name>
    <dbReference type="NCBI Taxonomy" id="2172099"/>
    <lineage>
        <taxon>Bacteria</taxon>
        <taxon>Pseudomonadati</taxon>
        <taxon>Pseudomonadota</taxon>
        <taxon>Gammaproteobacteria</taxon>
        <taxon>Alteromonadales</taxon>
        <taxon>Alteromonadaceae</taxon>
        <taxon>Saccharobesus</taxon>
    </lineage>
</organism>
<dbReference type="Pfam" id="PF08811">
    <property type="entry name" value="DUF1800"/>
    <property type="match status" value="1"/>
</dbReference>
<dbReference type="KEGG" id="cate:C2869_17885"/>
<name>A0A2S0VVD2_9ALTE</name>
<dbReference type="OrthoDB" id="9772295at2"/>
<dbReference type="InterPro" id="IPR014917">
    <property type="entry name" value="DUF1800"/>
</dbReference>
<dbReference type="RefSeq" id="WP_108604234.1">
    <property type="nucleotide sequence ID" value="NZ_CP026604.1"/>
</dbReference>
<keyword evidence="2" id="KW-1185">Reference proteome</keyword>
<gene>
    <name evidence="1" type="ORF">C2869_17885</name>
</gene>
<accession>A0A2S0VVD2</accession>
<dbReference type="AlphaFoldDB" id="A0A2S0VVD2"/>
<sequence>MSVQAAIATNRFAYGARPGDLNAAQADPKQWLIRQLINIPAPQGLATSDDIAQQFAVYREMKKREKDQANGKQVKLKKSQVQNMMQDMEYQKNFERSVFFDLTKDTFNQALESDNSLAWRLLDFFSNHFSVSASGRLMRGLAPTLEREAIGPNLVGKFEDMLLAVAQHPAMLIYLNNEQSFGENSKLGRRRKKGLNENLAREILELHTLGVDGGYSQADVIELAKAITGWSVAVPNRQEGTGFKFRDNGHEPGTRRLLGKRYAQQGVSQGKAMLLDLARHANTAQYVCFKLARHFVADTPDPQLVSVMQKTWLRTQGDIKQVMITLINHDAAWLEQAQKFKTPREFVISGLRALNARDLKDKHIVYMLDQLGQRPFNAGSPAGYSDQQADWDGASALMARIDWASMQASQRRKQNAKQLVKNSLGEWASESTSTWISRAESHQQGIAMLLMSPEFQRR</sequence>
<evidence type="ECO:0000313" key="2">
    <source>
        <dbReference type="Proteomes" id="UP000244441"/>
    </source>
</evidence>
<proteinExistence type="predicted"/>
<dbReference type="EMBL" id="CP026604">
    <property type="protein sequence ID" value="AWB68169.1"/>
    <property type="molecule type" value="Genomic_DNA"/>
</dbReference>
<evidence type="ECO:0000313" key="1">
    <source>
        <dbReference type="EMBL" id="AWB68169.1"/>
    </source>
</evidence>